<feature type="transmembrane region" description="Helical" evidence="1">
    <location>
        <begin position="12"/>
        <end position="32"/>
    </location>
</feature>
<accession>A0A8S5NJN5</accession>
<keyword evidence="1" id="KW-0472">Membrane</keyword>
<keyword evidence="1" id="KW-1133">Transmembrane helix</keyword>
<name>A0A8S5NJN5_9CAUD</name>
<evidence type="ECO:0000313" key="2">
    <source>
        <dbReference type="EMBL" id="DAD95013.1"/>
    </source>
</evidence>
<evidence type="ECO:0000256" key="1">
    <source>
        <dbReference type="SAM" id="Phobius"/>
    </source>
</evidence>
<sequence>MHSYTSIPFSNLHSFIFSSSLCVVFFNCLYYTSMHLICQGVFA</sequence>
<proteinExistence type="predicted"/>
<keyword evidence="1" id="KW-0812">Transmembrane</keyword>
<protein>
    <submittedName>
        <fullName evidence="2">Uncharacterized protein</fullName>
    </submittedName>
</protein>
<dbReference type="EMBL" id="BK015188">
    <property type="protein sequence ID" value="DAD95013.1"/>
    <property type="molecule type" value="Genomic_DNA"/>
</dbReference>
<organism evidence="2">
    <name type="scientific">Siphoviridae sp. ctGfF74</name>
    <dbReference type="NCBI Taxonomy" id="2826223"/>
    <lineage>
        <taxon>Viruses</taxon>
        <taxon>Duplodnaviria</taxon>
        <taxon>Heunggongvirae</taxon>
        <taxon>Uroviricota</taxon>
        <taxon>Caudoviricetes</taxon>
    </lineage>
</organism>
<reference evidence="2" key="1">
    <citation type="journal article" date="2021" name="Proc. Natl. Acad. Sci. U.S.A.">
        <title>A Catalog of Tens of Thousands of Viruses from Human Metagenomes Reveals Hidden Associations with Chronic Diseases.</title>
        <authorList>
            <person name="Tisza M.J."/>
            <person name="Buck C.B."/>
        </authorList>
    </citation>
    <scope>NUCLEOTIDE SEQUENCE</scope>
    <source>
        <strain evidence="2">CtGfF74</strain>
    </source>
</reference>